<accession>A0ABV9AW80</accession>
<dbReference type="RefSeq" id="WP_381180415.1">
    <property type="nucleotide sequence ID" value="NZ_JBHSFK010000024.1"/>
</dbReference>
<proteinExistence type="predicted"/>
<gene>
    <name evidence="1" type="ORF">ACFPIH_32490</name>
</gene>
<evidence type="ECO:0000313" key="2">
    <source>
        <dbReference type="Proteomes" id="UP001595839"/>
    </source>
</evidence>
<name>A0ABV9AW80_9ACTN</name>
<keyword evidence="2" id="KW-1185">Reference proteome</keyword>
<reference evidence="2" key="1">
    <citation type="journal article" date="2019" name="Int. J. Syst. Evol. Microbiol.">
        <title>The Global Catalogue of Microorganisms (GCM) 10K type strain sequencing project: providing services to taxonomists for standard genome sequencing and annotation.</title>
        <authorList>
            <consortium name="The Broad Institute Genomics Platform"/>
            <consortium name="The Broad Institute Genome Sequencing Center for Infectious Disease"/>
            <person name="Wu L."/>
            <person name="Ma J."/>
        </authorList>
    </citation>
    <scope>NUCLEOTIDE SEQUENCE [LARGE SCALE GENOMIC DNA]</scope>
    <source>
        <strain evidence="2">CGMCC 4.7177</strain>
    </source>
</reference>
<dbReference type="Proteomes" id="UP001595839">
    <property type="component" value="Unassembled WGS sequence"/>
</dbReference>
<organism evidence="1 2">
    <name type="scientific">Streptomyces vulcanius</name>
    <dbReference type="NCBI Taxonomy" id="1441876"/>
    <lineage>
        <taxon>Bacteria</taxon>
        <taxon>Bacillati</taxon>
        <taxon>Actinomycetota</taxon>
        <taxon>Actinomycetes</taxon>
        <taxon>Kitasatosporales</taxon>
        <taxon>Streptomycetaceae</taxon>
        <taxon>Streptomyces</taxon>
    </lineage>
</organism>
<dbReference type="EMBL" id="JBHSFK010000024">
    <property type="protein sequence ID" value="MFC4504175.1"/>
    <property type="molecule type" value="Genomic_DNA"/>
</dbReference>
<evidence type="ECO:0008006" key="3">
    <source>
        <dbReference type="Google" id="ProtNLM"/>
    </source>
</evidence>
<protein>
    <recommendedName>
        <fullName evidence="3">CdiI immunity protein domain-containing protein</fullName>
    </recommendedName>
</protein>
<comment type="caution">
    <text evidence="1">The sequence shown here is derived from an EMBL/GenBank/DDBJ whole genome shotgun (WGS) entry which is preliminary data.</text>
</comment>
<sequence>MAKRHDEFGIDFGLSGLTSFFRYPTPLPGEAEAVRLVAAVAGEYDGAYARQLLEDVQRLLESPLPDEAIVTLWLAATRGYFDLVAHGFDGRGWLRRIAEVSLAEIRAGDSSFVPAAPEPVTDPELSSAVLAEIREVASALAEATVTSLYAAPLPDVVPALERIVADADADLGFRLFLRVLKAYFVEIDEGRLYRFCALGERFGYHELVVEDGNLNIWSDLTD</sequence>
<evidence type="ECO:0000313" key="1">
    <source>
        <dbReference type="EMBL" id="MFC4504175.1"/>
    </source>
</evidence>